<protein>
    <submittedName>
        <fullName evidence="2">Uncharacterized protein</fullName>
    </submittedName>
</protein>
<comment type="caution">
    <text evidence="2">The sequence shown here is derived from an EMBL/GenBank/DDBJ whole genome shotgun (WGS) entry which is preliminary data.</text>
</comment>
<organism evidence="2">
    <name type="scientific">marine sediment metagenome</name>
    <dbReference type="NCBI Taxonomy" id="412755"/>
    <lineage>
        <taxon>unclassified sequences</taxon>
        <taxon>metagenomes</taxon>
        <taxon>ecological metagenomes</taxon>
    </lineage>
</organism>
<evidence type="ECO:0000256" key="1">
    <source>
        <dbReference type="SAM" id="Phobius"/>
    </source>
</evidence>
<keyword evidence="1" id="KW-1133">Transmembrane helix</keyword>
<reference evidence="2" key="1">
    <citation type="journal article" date="2014" name="Front. Microbiol.">
        <title>High frequency of phylogenetically diverse reductive dehalogenase-homologous genes in deep subseafloor sedimentary metagenomes.</title>
        <authorList>
            <person name="Kawai M."/>
            <person name="Futagami T."/>
            <person name="Toyoda A."/>
            <person name="Takaki Y."/>
            <person name="Nishi S."/>
            <person name="Hori S."/>
            <person name="Arai W."/>
            <person name="Tsubouchi T."/>
            <person name="Morono Y."/>
            <person name="Uchiyama I."/>
            <person name="Ito T."/>
            <person name="Fujiyama A."/>
            <person name="Inagaki F."/>
            <person name="Takami H."/>
        </authorList>
    </citation>
    <scope>NUCLEOTIDE SEQUENCE</scope>
    <source>
        <strain evidence="2">Expedition CK06-06</strain>
    </source>
</reference>
<feature type="transmembrane region" description="Helical" evidence="1">
    <location>
        <begin position="20"/>
        <end position="39"/>
    </location>
</feature>
<accession>X1BZ21</accession>
<dbReference type="EMBL" id="BART01017410">
    <property type="protein sequence ID" value="GAG77396.1"/>
    <property type="molecule type" value="Genomic_DNA"/>
</dbReference>
<feature type="non-terminal residue" evidence="2">
    <location>
        <position position="1"/>
    </location>
</feature>
<keyword evidence="1" id="KW-0812">Transmembrane</keyword>
<sequence length="59" mass="6573">ILSTNLEAFIAPDEFNFLEHFFAMAAGILMCAAAIYELYSKILKSQSNLGTENRGMVKK</sequence>
<gene>
    <name evidence="2" type="ORF">S01H4_33153</name>
</gene>
<evidence type="ECO:0000313" key="2">
    <source>
        <dbReference type="EMBL" id="GAG77396.1"/>
    </source>
</evidence>
<proteinExistence type="predicted"/>
<name>X1BZ21_9ZZZZ</name>
<keyword evidence="1" id="KW-0472">Membrane</keyword>
<dbReference type="AlphaFoldDB" id="X1BZ21"/>